<evidence type="ECO:0008006" key="2">
    <source>
        <dbReference type="Google" id="ProtNLM"/>
    </source>
</evidence>
<sequence>MFTRKKNHNGIGTQTSFTQQNCRRVLQLVGTACVLFSLAAEAGPWGSDPWVEVGRSSLRSDIQILADAGVIEGPVSTWPLAWGDILPQLQTSLELTTYQAAARQRVREAAAVATETGFIDLHARVSVGANPIQIRSFEKTPRDEAEIEAGLAWIGQRFAVRLTGTYVNDPIDGKEWRADGSYVGMALGNWMLAGSFQDRWWGPGWQSSLILSSNARPMPALTLDRNSTHAFETKWLSWLGPWDLAVMLGLLEDDRFVPNSHFFGMRFNFRPFNSLEVGLSRTAILCGDGRPCGFKTFKNMLLGKDNVGENISREDEPGNQMGGFDLRWSGHLASQPLALYTQWIGEDENNFVPTQWLAQFGTETWGQWDRFGSYRVYFEWADTMCDFRLYRSIRGDDGSRPGECAYNHSTYSTGYRYRGRSVGHSFDNDASIFTLGGSLIGHQNNTWYGTIGYGKLNRLTGLDPRNTVAQVKTRYRQIEFMHSRRIIVGEIHAGLGYEYRKNTATGLSDDEFHGFLEWQGTF</sequence>
<name>A0A381YVI7_9ZZZZ</name>
<organism evidence="1">
    <name type="scientific">marine metagenome</name>
    <dbReference type="NCBI Taxonomy" id="408172"/>
    <lineage>
        <taxon>unclassified sequences</taxon>
        <taxon>metagenomes</taxon>
        <taxon>ecological metagenomes</taxon>
    </lineage>
</organism>
<dbReference type="Pfam" id="PF14052">
    <property type="entry name" value="Caps_assemb_Wzi"/>
    <property type="match status" value="1"/>
</dbReference>
<proteinExistence type="predicted"/>
<reference evidence="1" key="1">
    <citation type="submission" date="2018-05" db="EMBL/GenBank/DDBJ databases">
        <authorList>
            <person name="Lanie J.A."/>
            <person name="Ng W.-L."/>
            <person name="Kazmierczak K.M."/>
            <person name="Andrzejewski T.M."/>
            <person name="Davidsen T.M."/>
            <person name="Wayne K.J."/>
            <person name="Tettelin H."/>
            <person name="Glass J.I."/>
            <person name="Rusch D."/>
            <person name="Podicherti R."/>
            <person name="Tsui H.-C.T."/>
            <person name="Winkler M.E."/>
        </authorList>
    </citation>
    <scope>NUCLEOTIDE SEQUENCE</scope>
</reference>
<dbReference type="AlphaFoldDB" id="A0A381YVI7"/>
<protein>
    <recommendedName>
        <fullName evidence="2">Capsule assembly Wzi family protein</fullName>
    </recommendedName>
</protein>
<gene>
    <name evidence="1" type="ORF">METZ01_LOCUS133900</name>
</gene>
<dbReference type="Gene3D" id="2.40.160.130">
    <property type="entry name" value="Capsule assembly protein Wzi"/>
    <property type="match status" value="1"/>
</dbReference>
<dbReference type="InterPro" id="IPR026950">
    <property type="entry name" value="Caps_assemb_Wzi"/>
</dbReference>
<evidence type="ECO:0000313" key="1">
    <source>
        <dbReference type="EMBL" id="SVA81046.1"/>
    </source>
</evidence>
<accession>A0A381YVI7</accession>
<dbReference type="InterPro" id="IPR038636">
    <property type="entry name" value="Wzi_sf"/>
</dbReference>
<dbReference type="EMBL" id="UINC01019172">
    <property type="protein sequence ID" value="SVA81046.1"/>
    <property type="molecule type" value="Genomic_DNA"/>
</dbReference>